<proteinExistence type="predicted"/>
<keyword evidence="1" id="KW-0328">Glycosyltransferase</keyword>
<accession>A0ACB8GXU2</accession>
<protein>
    <submittedName>
        <fullName evidence="1">Anthranilate phosphoribosyltransferase</fullName>
    </submittedName>
</protein>
<dbReference type="Proteomes" id="UP000664032">
    <property type="component" value="Unassembled WGS sequence"/>
</dbReference>
<reference evidence="1" key="1">
    <citation type="submission" date="2021-10" db="EMBL/GenBank/DDBJ databases">
        <title>Psilocybe cubensis genome.</title>
        <authorList>
            <person name="Mckernan K.J."/>
            <person name="Crawford S."/>
            <person name="Trippe A."/>
            <person name="Kane L.T."/>
            <person name="Mclaughlin S."/>
        </authorList>
    </citation>
    <scope>NUCLEOTIDE SEQUENCE</scope>
    <source>
        <strain evidence="1">MGC-MH-2018</strain>
    </source>
</reference>
<organism evidence="1 2">
    <name type="scientific">Psilocybe cubensis</name>
    <name type="common">Psychedelic mushroom</name>
    <name type="synonym">Stropharia cubensis</name>
    <dbReference type="NCBI Taxonomy" id="181762"/>
    <lineage>
        <taxon>Eukaryota</taxon>
        <taxon>Fungi</taxon>
        <taxon>Dikarya</taxon>
        <taxon>Basidiomycota</taxon>
        <taxon>Agaricomycotina</taxon>
        <taxon>Agaricomycetes</taxon>
        <taxon>Agaricomycetidae</taxon>
        <taxon>Agaricales</taxon>
        <taxon>Agaricineae</taxon>
        <taxon>Strophariaceae</taxon>
        <taxon>Psilocybe</taxon>
    </lineage>
</organism>
<evidence type="ECO:0000313" key="2">
    <source>
        <dbReference type="Proteomes" id="UP000664032"/>
    </source>
</evidence>
<sequence>MEAARLFAILNNESLNLIECESEARGLSDDQVRKGKRAGDSAMSYPYLNQTLPTPDPMASEYTAQSFRPLLNKLVQTPEYFSADDLKQALNHLFTPDILHPAQIGAFLTALHIHRVERRPESLAAAASVLRARALKASVQDAEGDFVVDIVGTGGDGYNLFNVSTTAAVVAAGAGARVIKHGSRASTSSSGSADLLESLECLFVAPTPGLPTPIPRIPFTFILAPHYHPALAMIAPYRKSLPFRTMFNVLGPLINPACPRGMVLGVAEREIGQTFAHSLREGGVERALVVCGFEGLDEISCAGPTHAWELKDGNVTATTLTPADFGLPAHPLTAVGGGGPQENAETFTTLLTSGENIPEKLVPVLDFVLMNASALLVVAGIAKDYKEGAQLARESVTSGKAWEALSIFRDAGKSGVAFS</sequence>
<gene>
    <name evidence="1" type="ORF">JR316_0006989</name>
</gene>
<keyword evidence="1" id="KW-0808">Transferase</keyword>
<name>A0ACB8GXU2_PSICU</name>
<comment type="caution">
    <text evidence="1">The sequence shown here is derived from an EMBL/GenBank/DDBJ whole genome shotgun (WGS) entry which is preliminary data.</text>
</comment>
<evidence type="ECO:0000313" key="1">
    <source>
        <dbReference type="EMBL" id="KAH9480391.1"/>
    </source>
</evidence>
<dbReference type="EMBL" id="JAFIQS020000006">
    <property type="protein sequence ID" value="KAH9480391.1"/>
    <property type="molecule type" value="Genomic_DNA"/>
</dbReference>
<keyword evidence="2" id="KW-1185">Reference proteome</keyword>